<evidence type="ECO:0000313" key="3">
    <source>
        <dbReference type="EMBL" id="KAJ0214089.1"/>
    </source>
</evidence>
<sequence>MLSPNLLLFLLLPILFTLVPHGGSHILQSSGVINGRSGVVHRETERAVLETGSNDENSSLILADKRTRRKDPINDFKYYTGGWNISNEHYVSSVSFTAVPLFAIAVIWFVGFGLFLLLTCCCYCCFRRRPYGYSRIAYTLSLIFLSLFTISTM</sequence>
<dbReference type="InterPro" id="IPR040283">
    <property type="entry name" value="DDB_G0292058-like"/>
</dbReference>
<feature type="transmembrane region" description="Helical" evidence="1">
    <location>
        <begin position="101"/>
        <end position="126"/>
    </location>
</feature>
<proteinExistence type="predicted"/>
<protein>
    <submittedName>
        <fullName evidence="3">Uncharacterized protein</fullName>
    </submittedName>
</protein>
<name>A0A9R1XIN2_LACSA</name>
<feature type="transmembrane region" description="Helical" evidence="1">
    <location>
        <begin position="133"/>
        <end position="151"/>
    </location>
</feature>
<keyword evidence="1" id="KW-0812">Transmembrane</keyword>
<feature type="signal peptide" evidence="2">
    <location>
        <begin position="1"/>
        <end position="24"/>
    </location>
</feature>
<keyword evidence="2" id="KW-0732">Signal</keyword>
<feature type="chain" id="PRO_5040410586" evidence="2">
    <location>
        <begin position="25"/>
        <end position="153"/>
    </location>
</feature>
<keyword evidence="4" id="KW-1185">Reference proteome</keyword>
<dbReference type="EMBL" id="NBSK02000004">
    <property type="protein sequence ID" value="KAJ0214089.1"/>
    <property type="molecule type" value="Genomic_DNA"/>
</dbReference>
<evidence type="ECO:0000313" key="4">
    <source>
        <dbReference type="Proteomes" id="UP000235145"/>
    </source>
</evidence>
<keyword evidence="1" id="KW-0472">Membrane</keyword>
<evidence type="ECO:0000256" key="1">
    <source>
        <dbReference type="SAM" id="Phobius"/>
    </source>
</evidence>
<dbReference type="Proteomes" id="UP000235145">
    <property type="component" value="Unassembled WGS sequence"/>
</dbReference>
<gene>
    <name evidence="3" type="ORF">LSAT_V11C400191700</name>
</gene>
<keyword evidence="1" id="KW-1133">Transmembrane helix</keyword>
<dbReference type="PANTHER" id="PTHR31414">
    <property type="entry name" value="TRANSMEMBRANE PROTEIN DDB_G0292058"/>
    <property type="match status" value="1"/>
</dbReference>
<accession>A0A9R1XIN2</accession>
<evidence type="ECO:0000256" key="2">
    <source>
        <dbReference type="SAM" id="SignalP"/>
    </source>
</evidence>
<dbReference type="PANTHER" id="PTHR31414:SF32">
    <property type="entry name" value="TRANSMEMBRANE PROTEIN"/>
    <property type="match status" value="1"/>
</dbReference>
<dbReference type="AlphaFoldDB" id="A0A9R1XIN2"/>
<organism evidence="3 4">
    <name type="scientific">Lactuca sativa</name>
    <name type="common">Garden lettuce</name>
    <dbReference type="NCBI Taxonomy" id="4236"/>
    <lineage>
        <taxon>Eukaryota</taxon>
        <taxon>Viridiplantae</taxon>
        <taxon>Streptophyta</taxon>
        <taxon>Embryophyta</taxon>
        <taxon>Tracheophyta</taxon>
        <taxon>Spermatophyta</taxon>
        <taxon>Magnoliopsida</taxon>
        <taxon>eudicotyledons</taxon>
        <taxon>Gunneridae</taxon>
        <taxon>Pentapetalae</taxon>
        <taxon>asterids</taxon>
        <taxon>campanulids</taxon>
        <taxon>Asterales</taxon>
        <taxon>Asteraceae</taxon>
        <taxon>Cichorioideae</taxon>
        <taxon>Cichorieae</taxon>
        <taxon>Lactucinae</taxon>
        <taxon>Lactuca</taxon>
    </lineage>
</organism>
<comment type="caution">
    <text evidence="3">The sequence shown here is derived from an EMBL/GenBank/DDBJ whole genome shotgun (WGS) entry which is preliminary data.</text>
</comment>
<reference evidence="3 4" key="1">
    <citation type="journal article" date="2017" name="Nat. Commun.">
        <title>Genome assembly with in vitro proximity ligation data and whole-genome triplication in lettuce.</title>
        <authorList>
            <person name="Reyes-Chin-Wo S."/>
            <person name="Wang Z."/>
            <person name="Yang X."/>
            <person name="Kozik A."/>
            <person name="Arikit S."/>
            <person name="Song C."/>
            <person name="Xia L."/>
            <person name="Froenicke L."/>
            <person name="Lavelle D.O."/>
            <person name="Truco M.J."/>
            <person name="Xia R."/>
            <person name="Zhu S."/>
            <person name="Xu C."/>
            <person name="Xu H."/>
            <person name="Xu X."/>
            <person name="Cox K."/>
            <person name="Korf I."/>
            <person name="Meyers B.C."/>
            <person name="Michelmore R.W."/>
        </authorList>
    </citation>
    <scope>NUCLEOTIDE SEQUENCE [LARGE SCALE GENOMIC DNA]</scope>
    <source>
        <strain evidence="4">cv. Salinas</strain>
        <tissue evidence="3">Seedlings</tissue>
    </source>
</reference>